<dbReference type="Pfam" id="PF00575">
    <property type="entry name" value="S1"/>
    <property type="match status" value="1"/>
</dbReference>
<keyword evidence="13" id="KW-0378">Hydrolase</keyword>
<dbReference type="GO" id="GO:0004540">
    <property type="term" value="F:RNA nuclease activity"/>
    <property type="evidence" value="ECO:0007669"/>
    <property type="project" value="InterPro"/>
</dbReference>
<evidence type="ECO:0000256" key="5">
    <source>
        <dbReference type="ARBA" id="ARBA00022490"/>
    </source>
</evidence>
<dbReference type="PANTHER" id="PTHR30001">
    <property type="entry name" value="RIBONUCLEASE"/>
    <property type="match status" value="1"/>
</dbReference>
<dbReference type="Gene3D" id="3.40.1260.20">
    <property type="entry name" value="Ribonuclease E, catalytic domain"/>
    <property type="match status" value="1"/>
</dbReference>
<evidence type="ECO:0000256" key="10">
    <source>
        <dbReference type="ARBA" id="ARBA00022723"/>
    </source>
</evidence>
<reference evidence="17 18" key="1">
    <citation type="submission" date="2017-11" db="EMBL/GenBank/DDBJ databases">
        <title>The complete genome sequence and comparative genome analysis of Yersinia enterocolitica strain LC20.</title>
        <authorList>
            <person name="Shi G."/>
            <person name="Su M."/>
            <person name="Liang J."/>
            <person name="Gu W."/>
            <person name="Xiao Y."/>
            <person name="Zhang Z."/>
            <person name="Qiu H."/>
            <person name="Duan R."/>
            <person name="Zhang Z."/>
            <person name="Li Y."/>
            <person name="Zhang X."/>
            <person name="Ling Y."/>
            <person name="Song L."/>
            <person name="Chen M."/>
            <person name="Zhao Y."/>
            <person name="Wu J."/>
            <person name="Jing H."/>
            <person name="Xiao J."/>
            <person name="Wang X."/>
        </authorList>
    </citation>
    <scope>NUCLEOTIDE SEQUENCE [LARGE SCALE GENOMIC DNA]</scope>
    <source>
        <strain evidence="17 18">LC20</strain>
    </source>
</reference>
<dbReference type="SUPFAM" id="SSF50249">
    <property type="entry name" value="Nucleic acid-binding proteins"/>
    <property type="match status" value="1"/>
</dbReference>
<evidence type="ECO:0000256" key="15">
    <source>
        <dbReference type="ARBA" id="ARBA00022884"/>
    </source>
</evidence>
<dbReference type="GO" id="GO:0005737">
    <property type="term" value="C:cytoplasm"/>
    <property type="evidence" value="ECO:0007669"/>
    <property type="project" value="UniProtKB-SubCell"/>
</dbReference>
<dbReference type="GO" id="GO:0006364">
    <property type="term" value="P:rRNA processing"/>
    <property type="evidence" value="ECO:0007669"/>
    <property type="project" value="UniProtKB-KW"/>
</dbReference>
<evidence type="ECO:0000256" key="14">
    <source>
        <dbReference type="ARBA" id="ARBA00022842"/>
    </source>
</evidence>
<evidence type="ECO:0000256" key="2">
    <source>
        <dbReference type="ARBA" id="ARBA00004496"/>
    </source>
</evidence>
<dbReference type="Proteomes" id="UP000230961">
    <property type="component" value="Chromosome"/>
</dbReference>
<comment type="similarity">
    <text evidence="3">Belongs to the RNase E/G family. RNase G subfamily.</text>
</comment>
<dbReference type="FunFam" id="3.40.1260.20:FF:000001">
    <property type="entry name" value="Ribonuclease G Rng"/>
    <property type="match status" value="1"/>
</dbReference>
<evidence type="ECO:0000256" key="13">
    <source>
        <dbReference type="ARBA" id="ARBA00022801"/>
    </source>
</evidence>
<keyword evidence="11" id="KW-0699">rRNA-binding</keyword>
<keyword evidence="14" id="KW-0460">Magnesium</keyword>
<evidence type="ECO:0000256" key="3">
    <source>
        <dbReference type="ARBA" id="ARBA00005663"/>
    </source>
</evidence>
<comment type="cofactor">
    <cofactor evidence="1">
        <name>Mg(2+)</name>
        <dbReference type="ChEBI" id="CHEBI:18420"/>
    </cofactor>
</comment>
<comment type="subcellular location">
    <subcellularLocation>
        <location evidence="2">Cytoplasm</location>
    </subcellularLocation>
</comment>
<dbReference type="EMBL" id="CP007448">
    <property type="protein sequence ID" value="AHM71859.1"/>
    <property type="molecule type" value="Genomic_DNA"/>
</dbReference>
<dbReference type="Gene3D" id="2.40.50.140">
    <property type="entry name" value="Nucleic acid-binding proteins"/>
    <property type="match status" value="1"/>
</dbReference>
<dbReference type="GO" id="GO:0016787">
    <property type="term" value="F:hydrolase activity"/>
    <property type="evidence" value="ECO:0007669"/>
    <property type="project" value="UniProtKB-KW"/>
</dbReference>
<name>A0A7U4GCS6_YEREN</name>
<evidence type="ECO:0000256" key="9">
    <source>
        <dbReference type="ARBA" id="ARBA00022722"/>
    </source>
</evidence>
<dbReference type="InterPro" id="IPR019307">
    <property type="entry name" value="RNA-bd_AU-1/RNase_E/G"/>
</dbReference>
<dbReference type="GO" id="GO:0004519">
    <property type="term" value="F:endonuclease activity"/>
    <property type="evidence" value="ECO:0007669"/>
    <property type="project" value="UniProtKB-KW"/>
</dbReference>
<evidence type="ECO:0000256" key="12">
    <source>
        <dbReference type="ARBA" id="ARBA00022759"/>
    </source>
</evidence>
<dbReference type="PANTHER" id="PTHR30001:SF0">
    <property type="entry name" value="RIBONUCLEASE G"/>
    <property type="match status" value="1"/>
</dbReference>
<sequence>MTAELLVNITPSETRVAYIDGGILQEIHIEREAKRGIVGNIYKGRVSRVLPGMQAAFVDIGLEKAAFLHASDIMPHTECVAGDEQKNFNVRDIAELVRQGQDLMVQVVKDPLGTKGARLTTDITLPSRYLVLMPGAAHVGVSQRIDSETERERLKKTVAEYCDEQGGFIIRTAAEGIGEEELAADAAFLKRLWTKVQERKKRNITKYKLYGEMALAQRVLRDFAGAALDKIRVDSKLTYDLLVEFTREYIPEMTEKLELYAGKQPIFDLYDVENEIQRSLERKVELKSGGYLIIDQTEAMTTVDINTGAFVGHRNLDETIFNTNIEATQAIARQLRMRNLGGIIIIDFIDMSNEEHRRRVLHSLEQALSKDRVKTSINGFSQLGLVEMTRKRTRESIEHVLCNDCPTCRGRGTVKSVETVCYEILREIVRVHHAYDSDRFLVYASPAVGEALKGEESHALAEVEIFVGKQVRVQIEPLYNQEQFDVVMM</sequence>
<dbReference type="GO" id="GO:0046872">
    <property type="term" value="F:metal ion binding"/>
    <property type="evidence" value="ECO:0007669"/>
    <property type="project" value="UniProtKB-KW"/>
</dbReference>
<gene>
    <name evidence="17" type="ORF">LC20_00603</name>
</gene>
<accession>A0A7U4GCS6</accession>
<dbReference type="CDD" id="cd04453">
    <property type="entry name" value="S1_RNase_E"/>
    <property type="match status" value="1"/>
</dbReference>
<keyword evidence="5" id="KW-0963">Cytoplasm</keyword>
<dbReference type="GO" id="GO:0000049">
    <property type="term" value="F:tRNA binding"/>
    <property type="evidence" value="ECO:0007669"/>
    <property type="project" value="UniProtKB-KW"/>
</dbReference>
<dbReference type="SMART" id="SM00316">
    <property type="entry name" value="S1"/>
    <property type="match status" value="1"/>
</dbReference>
<dbReference type="InterPro" id="IPR004659">
    <property type="entry name" value="RNase_E/G"/>
</dbReference>
<protein>
    <recommendedName>
        <fullName evidence="4">Ribonuclease G</fullName>
    </recommendedName>
</protein>
<evidence type="ECO:0000256" key="8">
    <source>
        <dbReference type="ARBA" id="ARBA00022694"/>
    </source>
</evidence>
<dbReference type="FunFam" id="2.40.50.140:FF:000028">
    <property type="entry name" value="Ribonuclease G"/>
    <property type="match status" value="1"/>
</dbReference>
<dbReference type="InterPro" id="IPR003029">
    <property type="entry name" value="S1_domain"/>
</dbReference>
<dbReference type="GO" id="GO:0008033">
    <property type="term" value="P:tRNA processing"/>
    <property type="evidence" value="ECO:0007669"/>
    <property type="project" value="UniProtKB-KW"/>
</dbReference>
<dbReference type="PROSITE" id="PS50126">
    <property type="entry name" value="S1"/>
    <property type="match status" value="1"/>
</dbReference>
<keyword evidence="7" id="KW-0820">tRNA-binding</keyword>
<dbReference type="InterPro" id="IPR012340">
    <property type="entry name" value="NA-bd_OB-fold"/>
</dbReference>
<evidence type="ECO:0000256" key="7">
    <source>
        <dbReference type="ARBA" id="ARBA00022555"/>
    </source>
</evidence>
<dbReference type="AlphaFoldDB" id="A0A7U4GCS6"/>
<keyword evidence="6" id="KW-0698">rRNA processing</keyword>
<proteinExistence type="inferred from homology"/>
<dbReference type="Pfam" id="PF10150">
    <property type="entry name" value="RNase_E_G"/>
    <property type="match status" value="1"/>
</dbReference>
<feature type="domain" description="S1 motif" evidence="16">
    <location>
        <begin position="39"/>
        <end position="128"/>
    </location>
</feature>
<keyword evidence="15" id="KW-0694">RNA-binding</keyword>
<dbReference type="GO" id="GO:0019843">
    <property type="term" value="F:rRNA binding"/>
    <property type="evidence" value="ECO:0007669"/>
    <property type="project" value="UniProtKB-KW"/>
</dbReference>
<evidence type="ECO:0000256" key="1">
    <source>
        <dbReference type="ARBA" id="ARBA00001946"/>
    </source>
</evidence>
<evidence type="ECO:0000256" key="11">
    <source>
        <dbReference type="ARBA" id="ARBA00022730"/>
    </source>
</evidence>
<dbReference type="Pfam" id="PF20833">
    <property type="entry name" value="RNase_E_G_Thio"/>
    <property type="match status" value="1"/>
</dbReference>
<dbReference type="KEGG" id="yel:LC20_00603"/>
<keyword evidence="8" id="KW-0819">tRNA processing</keyword>
<evidence type="ECO:0000313" key="17">
    <source>
        <dbReference type="EMBL" id="AHM71859.1"/>
    </source>
</evidence>
<evidence type="ECO:0000256" key="4">
    <source>
        <dbReference type="ARBA" id="ARBA00017719"/>
    </source>
</evidence>
<keyword evidence="9" id="KW-0540">Nuclease</keyword>
<keyword evidence="12" id="KW-0255">Endonuclease</keyword>
<keyword evidence="10" id="KW-0479">Metal-binding</keyword>
<organism evidence="17 18">
    <name type="scientific">Yersinia enterocolitica LC20</name>
    <dbReference type="NCBI Taxonomy" id="1443113"/>
    <lineage>
        <taxon>Bacteria</taxon>
        <taxon>Pseudomonadati</taxon>
        <taxon>Pseudomonadota</taxon>
        <taxon>Gammaproteobacteria</taxon>
        <taxon>Enterobacterales</taxon>
        <taxon>Yersiniaceae</taxon>
        <taxon>Yersinia</taxon>
    </lineage>
</organism>
<dbReference type="NCBIfam" id="TIGR00757">
    <property type="entry name" value="RNaseEG"/>
    <property type="match status" value="1"/>
</dbReference>
<dbReference type="InterPro" id="IPR048583">
    <property type="entry name" value="RNase_E_G_thioredoxin-like"/>
</dbReference>
<evidence type="ECO:0000313" key="18">
    <source>
        <dbReference type="Proteomes" id="UP000230961"/>
    </source>
</evidence>
<evidence type="ECO:0000259" key="16">
    <source>
        <dbReference type="PROSITE" id="PS50126"/>
    </source>
</evidence>
<dbReference type="NCBIfam" id="NF008689">
    <property type="entry name" value="PRK11712.1"/>
    <property type="match status" value="1"/>
</dbReference>
<evidence type="ECO:0000256" key="6">
    <source>
        <dbReference type="ARBA" id="ARBA00022552"/>
    </source>
</evidence>